<evidence type="ECO:0000313" key="1">
    <source>
        <dbReference type="EMBL" id="PWA55904.1"/>
    </source>
</evidence>
<dbReference type="EMBL" id="PKPP01006626">
    <property type="protein sequence ID" value="PWA55904.1"/>
    <property type="molecule type" value="Genomic_DNA"/>
</dbReference>
<comment type="caution">
    <text evidence="1">The sequence shown here is derived from an EMBL/GenBank/DDBJ whole genome shotgun (WGS) entry which is preliminary data.</text>
</comment>
<dbReference type="Proteomes" id="UP000245207">
    <property type="component" value="Unassembled WGS sequence"/>
</dbReference>
<keyword evidence="2" id="KW-1185">Reference proteome</keyword>
<accession>A0A2U1M3W3</accession>
<protein>
    <submittedName>
        <fullName evidence="1">ATPase</fullName>
    </submittedName>
</protein>
<name>A0A2U1M3W3_ARTAN</name>
<sequence length="110" mass="12583">MLRQKQLFDTMCSTLNDECLLLTSAENNHRIQSVGAIVTGNADYAAFLVPDRSYRNAVQSRPGSRPGLLVSVFRFLWYDFVPWIRFWCYDFRGDGFSGGSSVKGMEMVNW</sequence>
<reference evidence="1 2" key="1">
    <citation type="journal article" date="2018" name="Mol. Plant">
        <title>The genome of Artemisia annua provides insight into the evolution of Asteraceae family and artemisinin biosynthesis.</title>
        <authorList>
            <person name="Shen Q."/>
            <person name="Zhang L."/>
            <person name="Liao Z."/>
            <person name="Wang S."/>
            <person name="Yan T."/>
            <person name="Shi P."/>
            <person name="Liu M."/>
            <person name="Fu X."/>
            <person name="Pan Q."/>
            <person name="Wang Y."/>
            <person name="Lv Z."/>
            <person name="Lu X."/>
            <person name="Zhang F."/>
            <person name="Jiang W."/>
            <person name="Ma Y."/>
            <person name="Chen M."/>
            <person name="Hao X."/>
            <person name="Li L."/>
            <person name="Tang Y."/>
            <person name="Lv G."/>
            <person name="Zhou Y."/>
            <person name="Sun X."/>
            <person name="Brodelius P.E."/>
            <person name="Rose J.K.C."/>
            <person name="Tang K."/>
        </authorList>
    </citation>
    <scope>NUCLEOTIDE SEQUENCE [LARGE SCALE GENOMIC DNA]</scope>
    <source>
        <strain evidence="2">cv. Huhao1</strain>
        <tissue evidence="1">Leaf</tissue>
    </source>
</reference>
<proteinExistence type="predicted"/>
<dbReference type="AlphaFoldDB" id="A0A2U1M3W3"/>
<organism evidence="1 2">
    <name type="scientific">Artemisia annua</name>
    <name type="common">Sweet wormwood</name>
    <dbReference type="NCBI Taxonomy" id="35608"/>
    <lineage>
        <taxon>Eukaryota</taxon>
        <taxon>Viridiplantae</taxon>
        <taxon>Streptophyta</taxon>
        <taxon>Embryophyta</taxon>
        <taxon>Tracheophyta</taxon>
        <taxon>Spermatophyta</taxon>
        <taxon>Magnoliopsida</taxon>
        <taxon>eudicotyledons</taxon>
        <taxon>Gunneridae</taxon>
        <taxon>Pentapetalae</taxon>
        <taxon>asterids</taxon>
        <taxon>campanulids</taxon>
        <taxon>Asterales</taxon>
        <taxon>Asteraceae</taxon>
        <taxon>Asteroideae</taxon>
        <taxon>Anthemideae</taxon>
        <taxon>Artemisiinae</taxon>
        <taxon>Artemisia</taxon>
    </lineage>
</organism>
<gene>
    <name evidence="1" type="ORF">CTI12_AA422630</name>
</gene>
<evidence type="ECO:0000313" key="2">
    <source>
        <dbReference type="Proteomes" id="UP000245207"/>
    </source>
</evidence>